<evidence type="ECO:0000313" key="14">
    <source>
        <dbReference type="Proteomes" id="UP001431429"/>
    </source>
</evidence>
<evidence type="ECO:0000313" key="13">
    <source>
        <dbReference type="EMBL" id="MCM2387608.1"/>
    </source>
</evidence>
<evidence type="ECO:0000256" key="5">
    <source>
        <dbReference type="ARBA" id="ARBA00037678"/>
    </source>
</evidence>
<feature type="domain" description="Enoyl reductase (ER)" evidence="12">
    <location>
        <begin position="12"/>
        <end position="366"/>
    </location>
</feature>
<dbReference type="InterPro" id="IPR013149">
    <property type="entry name" value="ADH-like_C"/>
</dbReference>
<comment type="similarity">
    <text evidence="7">Belongs to the zinc-containing alcohol dehydrogenase family. DOIA dehydrogenase subfamily.</text>
</comment>
<comment type="catalytic activity">
    <reaction evidence="11">
        <text>2-deoxy-scyllo-inosamine + NADP(+) = 3-amino-2,3-dideoxy-scyllo-inosose + NADPH + H(+)</text>
        <dbReference type="Rhea" id="RHEA:33879"/>
        <dbReference type="ChEBI" id="CHEBI:15378"/>
        <dbReference type="ChEBI" id="CHEBI:57783"/>
        <dbReference type="ChEBI" id="CHEBI:58349"/>
        <dbReference type="ChEBI" id="CHEBI:65002"/>
        <dbReference type="ChEBI" id="CHEBI:65003"/>
        <dbReference type="EC" id="1.1.1.329"/>
    </reaction>
</comment>
<dbReference type="EC" id="1.1.1.329" evidence="8"/>
<sequence>MTFRASVLDRAGGTFDVREFERPEVPRDGALIRVEYTGVCATDLHIMLGHIPGYEYPSTLGHEVCGVVEEVGADFGGDVRGVPVSAGARVAVMPATPCGHCTACKAGSRYPDCENWDVVGFSNPDARPAGGGWGQYVLVNRRARLFVSEAPAVNVVLAEPASTPVEGLIRAGFRFGDSVLVQGTGTVGLLAIAAAAFGGASTVAAIGGPARRLEIARELGASTTVDIAGMRDPEARKAAVMAASPNGRGFDHVIECAGVPSTIPEGLGYLTRGGCYVELGHFSDVGPVEINPYHHILSRDARLVSSSGYTPDSFARAMTLVERLGDKARDLVTHVLPLERVGDAVSALQPANGWTLDGVEVGKIVIDPWKA</sequence>
<evidence type="ECO:0000256" key="10">
    <source>
        <dbReference type="ARBA" id="ARBA00048685"/>
    </source>
</evidence>
<proteinExistence type="inferred from homology"/>
<evidence type="ECO:0000256" key="3">
    <source>
        <dbReference type="ARBA" id="ARBA00022833"/>
    </source>
</evidence>
<comment type="cofactor">
    <cofactor evidence="1">
        <name>Zn(2+)</name>
        <dbReference type="ChEBI" id="CHEBI:29105"/>
    </cofactor>
</comment>
<dbReference type="Gene3D" id="3.40.50.720">
    <property type="entry name" value="NAD(P)-binding Rossmann-like Domain"/>
    <property type="match status" value="1"/>
</dbReference>
<reference evidence="13" key="1">
    <citation type="submission" date="2022-06" db="EMBL/GenBank/DDBJ databases">
        <title>Genome public.</title>
        <authorList>
            <person name="Sun Q."/>
        </authorList>
    </citation>
    <scope>NUCLEOTIDE SEQUENCE</scope>
    <source>
        <strain evidence="13">CWNU-1</strain>
    </source>
</reference>
<dbReference type="PANTHER" id="PTHR43401:SF2">
    <property type="entry name" value="L-THREONINE 3-DEHYDROGENASE"/>
    <property type="match status" value="1"/>
</dbReference>
<dbReference type="SMART" id="SM00829">
    <property type="entry name" value="PKS_ER"/>
    <property type="match status" value="1"/>
</dbReference>
<evidence type="ECO:0000256" key="9">
    <source>
        <dbReference type="ARBA" id="ARBA00039387"/>
    </source>
</evidence>
<dbReference type="Pfam" id="PF08240">
    <property type="entry name" value="ADH_N"/>
    <property type="match status" value="1"/>
</dbReference>
<gene>
    <name evidence="13" type="ORF">NBG84_04655</name>
</gene>
<comment type="caution">
    <text evidence="13">The sequence shown here is derived from an EMBL/GenBank/DDBJ whole genome shotgun (WGS) entry which is preliminary data.</text>
</comment>
<evidence type="ECO:0000256" key="6">
    <source>
        <dbReference type="ARBA" id="ARBA00037908"/>
    </source>
</evidence>
<comment type="function">
    <text evidence="5">Catalyzes the oxidation of 2-deoxy-scyllo-inosamine (DOIA) with NAD(+) or NADP(+), forming 3-amino-2,3-dideoxy-scyllo-inosose (amino-DOI).</text>
</comment>
<dbReference type="InterPro" id="IPR013154">
    <property type="entry name" value="ADH-like_N"/>
</dbReference>
<dbReference type="SUPFAM" id="SSF51735">
    <property type="entry name" value="NAD(P)-binding Rossmann-fold domains"/>
    <property type="match status" value="1"/>
</dbReference>
<comment type="pathway">
    <text evidence="6">Metabolic intermediate biosynthesis; 2-deoxystreptamine biosynthesis; 2-deoxystreptamine from D-glucose 6-phosphate: step 3/4.</text>
</comment>
<evidence type="ECO:0000259" key="12">
    <source>
        <dbReference type="SMART" id="SM00829"/>
    </source>
</evidence>
<evidence type="ECO:0000256" key="4">
    <source>
        <dbReference type="ARBA" id="ARBA00023002"/>
    </source>
</evidence>
<dbReference type="SUPFAM" id="SSF50129">
    <property type="entry name" value="GroES-like"/>
    <property type="match status" value="1"/>
</dbReference>
<keyword evidence="2" id="KW-0479">Metal-binding</keyword>
<dbReference type="Pfam" id="PF00107">
    <property type="entry name" value="ADH_zinc_N"/>
    <property type="match status" value="1"/>
</dbReference>
<evidence type="ECO:0000256" key="7">
    <source>
        <dbReference type="ARBA" id="ARBA00038004"/>
    </source>
</evidence>
<protein>
    <recommendedName>
        <fullName evidence="9">2-deoxy-scyllo-inosamine dehydrogenase</fullName>
        <ecNumber evidence="8">1.1.1.329</ecNumber>
    </recommendedName>
</protein>
<evidence type="ECO:0000256" key="2">
    <source>
        <dbReference type="ARBA" id="ARBA00022723"/>
    </source>
</evidence>
<dbReference type="InterPro" id="IPR020843">
    <property type="entry name" value="ER"/>
</dbReference>
<dbReference type="InterPro" id="IPR011032">
    <property type="entry name" value="GroES-like_sf"/>
</dbReference>
<organism evidence="13 14">
    <name type="scientific">Streptomyces albipurpureus</name>
    <dbReference type="NCBI Taxonomy" id="2897419"/>
    <lineage>
        <taxon>Bacteria</taxon>
        <taxon>Bacillati</taxon>
        <taxon>Actinomycetota</taxon>
        <taxon>Actinomycetes</taxon>
        <taxon>Kitasatosporales</taxon>
        <taxon>Streptomycetaceae</taxon>
        <taxon>Streptomyces</taxon>
    </lineage>
</organism>
<dbReference type="InterPro" id="IPR050129">
    <property type="entry name" value="Zn_alcohol_dh"/>
</dbReference>
<keyword evidence="3" id="KW-0862">Zinc</keyword>
<evidence type="ECO:0000256" key="11">
    <source>
        <dbReference type="ARBA" id="ARBA00049085"/>
    </source>
</evidence>
<dbReference type="InterPro" id="IPR036291">
    <property type="entry name" value="NAD(P)-bd_dom_sf"/>
</dbReference>
<evidence type="ECO:0000256" key="8">
    <source>
        <dbReference type="ARBA" id="ARBA00039102"/>
    </source>
</evidence>
<dbReference type="Proteomes" id="UP001431429">
    <property type="component" value="Unassembled WGS sequence"/>
</dbReference>
<keyword evidence="14" id="KW-1185">Reference proteome</keyword>
<keyword evidence="4" id="KW-0560">Oxidoreductase</keyword>
<comment type="catalytic activity">
    <reaction evidence="10">
        <text>2-deoxy-scyllo-inosamine + NAD(+) = 3-amino-2,3-dideoxy-scyllo-inosose + NADH + H(+)</text>
        <dbReference type="Rhea" id="RHEA:33883"/>
        <dbReference type="ChEBI" id="CHEBI:15378"/>
        <dbReference type="ChEBI" id="CHEBI:57540"/>
        <dbReference type="ChEBI" id="CHEBI:57945"/>
        <dbReference type="ChEBI" id="CHEBI:65002"/>
        <dbReference type="ChEBI" id="CHEBI:65003"/>
        <dbReference type="EC" id="1.1.1.329"/>
    </reaction>
</comment>
<name>A0ABT0UJM1_9ACTN</name>
<dbReference type="PANTHER" id="PTHR43401">
    <property type="entry name" value="L-THREONINE 3-DEHYDROGENASE"/>
    <property type="match status" value="1"/>
</dbReference>
<accession>A0ABT0UJM1</accession>
<dbReference type="RefSeq" id="WP_250917975.1">
    <property type="nucleotide sequence ID" value="NZ_JAMQAW010000004.1"/>
</dbReference>
<evidence type="ECO:0000256" key="1">
    <source>
        <dbReference type="ARBA" id="ARBA00001947"/>
    </source>
</evidence>
<dbReference type="Gene3D" id="3.90.180.10">
    <property type="entry name" value="Medium-chain alcohol dehydrogenases, catalytic domain"/>
    <property type="match status" value="1"/>
</dbReference>
<dbReference type="EMBL" id="JAMQAW010000004">
    <property type="protein sequence ID" value="MCM2387608.1"/>
    <property type="molecule type" value="Genomic_DNA"/>
</dbReference>